<dbReference type="CDD" id="cd00672">
    <property type="entry name" value="CysRS_core"/>
    <property type="match status" value="1"/>
</dbReference>
<comment type="catalytic activity">
    <reaction evidence="18">
        <text>tRNA(Cys) + L-cysteine + ATP = L-cysteinyl-tRNA(Cys) + AMP + diphosphate</text>
        <dbReference type="Rhea" id="RHEA:17773"/>
        <dbReference type="Rhea" id="RHEA-COMP:9661"/>
        <dbReference type="Rhea" id="RHEA-COMP:9679"/>
        <dbReference type="ChEBI" id="CHEBI:30616"/>
        <dbReference type="ChEBI" id="CHEBI:33019"/>
        <dbReference type="ChEBI" id="CHEBI:35235"/>
        <dbReference type="ChEBI" id="CHEBI:78442"/>
        <dbReference type="ChEBI" id="CHEBI:78517"/>
        <dbReference type="ChEBI" id="CHEBI:456215"/>
        <dbReference type="EC" id="6.1.1.16"/>
    </reaction>
    <physiologicalReaction direction="right-to-left" evidence="18">
        <dbReference type="Rhea" id="RHEA:17775"/>
    </physiologicalReaction>
</comment>
<sequence length="632" mass="71356">MTVAAIASNTEAGVLIASHLATARPLPKKVCTITGGGTFSPNIAIPQKNRGGDRGVTLVPILKMWLPRFRSSVCFSLKDTVSLFAASVSLKRYSCYLGEFHSPKGYDTGITVYNSAANKKVPLVLKYKGIATWYMCGPTVYDDTHIGHACCYTKFDIIRRILEKVFGIKVLLLMGITDVDDKIIKKAQESGLSISEVARKYELDFFKGMAAMRVMTPSSVTRVTENIPHIISFCESLIEKDFAYVTSEGNVYFKVDKGVSAEVLNELPEETEINIDPLKKDRRDFALWKVAKEDEPYWISPWGRGRPGWHIECSVMASKIFGCHLDLHSGGYDLLFPHHSNEKSQSEAYHSCPQWGNYWLHSGLLQVGNEVKMSKSIKNTVSIKEFLKEHSANDFRILCLQSPYRKNILYCPETLAGAKGLYQKFHNFINEMELYSNGEMALPLFDEDKLLSRLQSTEEQVISLLADDFNTSQAILSLTNLIDSVNESLQSSNPSSVFKNGVTAVSACASYIDRMLETLGVNIMCKKKLSKGFVHFMDAVNEFRSKIRLFALQQVEISMYDYQNFISRNQLAVAERERNKEVLLLGECDDLILIELERPEDTLECRREAWQLLGYEDRVDDARDKTPDDLRS</sequence>
<dbReference type="GO" id="GO:0046872">
    <property type="term" value="F:metal ion binding"/>
    <property type="evidence" value="ECO:0007669"/>
    <property type="project" value="UniProtKB-KW"/>
</dbReference>
<keyword evidence="6" id="KW-0547">Nucleotide-binding</keyword>
<dbReference type="Gene3D" id="3.40.50.620">
    <property type="entry name" value="HUPs"/>
    <property type="match status" value="1"/>
</dbReference>
<organism evidence="20 21">
    <name type="scientific">Araneus ventricosus</name>
    <name type="common">Orbweaver spider</name>
    <name type="synonym">Epeira ventricosa</name>
    <dbReference type="NCBI Taxonomy" id="182803"/>
    <lineage>
        <taxon>Eukaryota</taxon>
        <taxon>Metazoa</taxon>
        <taxon>Ecdysozoa</taxon>
        <taxon>Arthropoda</taxon>
        <taxon>Chelicerata</taxon>
        <taxon>Arachnida</taxon>
        <taxon>Araneae</taxon>
        <taxon>Araneomorphae</taxon>
        <taxon>Entelegynae</taxon>
        <taxon>Araneoidea</taxon>
        <taxon>Araneidae</taxon>
        <taxon>Araneus</taxon>
    </lineage>
</organism>
<evidence type="ECO:0000256" key="7">
    <source>
        <dbReference type="ARBA" id="ARBA00022833"/>
    </source>
</evidence>
<keyword evidence="8" id="KW-0067">ATP-binding</keyword>
<dbReference type="GO" id="GO:0005524">
    <property type="term" value="F:ATP binding"/>
    <property type="evidence" value="ECO:0007669"/>
    <property type="project" value="UniProtKB-KW"/>
</dbReference>
<dbReference type="PANTHER" id="PTHR10890">
    <property type="entry name" value="CYSTEINYL-TRNA SYNTHETASE"/>
    <property type="match status" value="1"/>
</dbReference>
<feature type="domain" description="tRNA synthetases class I catalytic" evidence="19">
    <location>
        <begin position="130"/>
        <end position="418"/>
    </location>
</feature>
<comment type="caution">
    <text evidence="20">The sequence shown here is derived from an EMBL/GenBank/DDBJ whole genome shotgun (WGS) entry which is preliminary data.</text>
</comment>
<keyword evidence="7" id="KW-0862">Zinc</keyword>
<evidence type="ECO:0000256" key="5">
    <source>
        <dbReference type="ARBA" id="ARBA00022723"/>
    </source>
</evidence>
<evidence type="ECO:0000256" key="18">
    <source>
        <dbReference type="ARBA" id="ARBA00049046"/>
    </source>
</evidence>
<dbReference type="InterPro" id="IPR015803">
    <property type="entry name" value="Cys-tRNA-ligase"/>
</dbReference>
<accession>A0A4Y2NSB9</accession>
<comment type="catalytic activity">
    <reaction evidence="17">
        <text>S-sulfanyl-L-cysteine + tRNA(Cys) + ATP = (S)-sulfanyl-L-cysteinyl-tRNA(Cys) + AMP + diphosphate</text>
        <dbReference type="Rhea" id="RHEA:78647"/>
        <dbReference type="Rhea" id="RHEA-COMP:9661"/>
        <dbReference type="Rhea" id="RHEA-COMP:19119"/>
        <dbReference type="ChEBI" id="CHEBI:30616"/>
        <dbReference type="ChEBI" id="CHEBI:33019"/>
        <dbReference type="ChEBI" id="CHEBI:58591"/>
        <dbReference type="ChEBI" id="CHEBI:78442"/>
        <dbReference type="ChEBI" id="CHEBI:229520"/>
        <dbReference type="ChEBI" id="CHEBI:456215"/>
    </reaction>
    <physiologicalReaction direction="left-to-right" evidence="17">
        <dbReference type="Rhea" id="RHEA:78648"/>
    </physiologicalReaction>
</comment>
<evidence type="ECO:0000259" key="19">
    <source>
        <dbReference type="Pfam" id="PF01406"/>
    </source>
</evidence>
<evidence type="ECO:0000256" key="10">
    <source>
        <dbReference type="ARBA" id="ARBA00023146"/>
    </source>
</evidence>
<evidence type="ECO:0000256" key="3">
    <source>
        <dbReference type="ARBA" id="ARBA00012832"/>
    </source>
</evidence>
<dbReference type="EMBL" id="BGPR01009576">
    <property type="protein sequence ID" value="GBN40937.1"/>
    <property type="molecule type" value="Genomic_DNA"/>
</dbReference>
<dbReference type="InterPro" id="IPR009080">
    <property type="entry name" value="tRNAsynth_Ia_anticodon-bd"/>
</dbReference>
<keyword evidence="4 20" id="KW-0436">Ligase</keyword>
<evidence type="ECO:0000313" key="20">
    <source>
        <dbReference type="EMBL" id="GBN40937.1"/>
    </source>
</evidence>
<protein>
    <recommendedName>
        <fullName evidence="3">cysteine--tRNA ligase</fullName>
        <ecNumber evidence="3">6.1.1.16</ecNumber>
    </recommendedName>
    <alternativeName>
        <fullName evidence="11">Cysteinyl-tRNA synthetase</fullName>
    </alternativeName>
</protein>
<evidence type="ECO:0000256" key="15">
    <source>
        <dbReference type="ARBA" id="ARBA00047548"/>
    </source>
</evidence>
<evidence type="ECO:0000256" key="4">
    <source>
        <dbReference type="ARBA" id="ARBA00022598"/>
    </source>
</evidence>
<evidence type="ECO:0000313" key="21">
    <source>
        <dbReference type="Proteomes" id="UP000499080"/>
    </source>
</evidence>
<dbReference type="SUPFAM" id="SSF47323">
    <property type="entry name" value="Anticodon-binding domain of a subclass of class I aminoacyl-tRNA synthetases"/>
    <property type="match status" value="1"/>
</dbReference>
<evidence type="ECO:0000256" key="13">
    <source>
        <dbReference type="ARBA" id="ARBA00045476"/>
    </source>
</evidence>
<dbReference type="InterPro" id="IPR032678">
    <property type="entry name" value="tRNA-synt_1_cat_dom"/>
</dbReference>
<evidence type="ECO:0000256" key="6">
    <source>
        <dbReference type="ARBA" id="ARBA00022741"/>
    </source>
</evidence>
<keyword evidence="5" id="KW-0479">Metal-binding</keyword>
<keyword evidence="10" id="KW-0030">Aminoacyl-tRNA synthetase</keyword>
<evidence type="ECO:0000256" key="9">
    <source>
        <dbReference type="ARBA" id="ARBA00022917"/>
    </source>
</evidence>
<evidence type="ECO:0000256" key="8">
    <source>
        <dbReference type="ARBA" id="ARBA00022840"/>
    </source>
</evidence>
<dbReference type="PRINTS" id="PR00983">
    <property type="entry name" value="TRNASYNTHCYS"/>
</dbReference>
<dbReference type="InterPro" id="IPR024909">
    <property type="entry name" value="Cys-tRNA/MSH_ligase"/>
</dbReference>
<evidence type="ECO:0000256" key="14">
    <source>
        <dbReference type="ARBA" id="ARBA00047499"/>
    </source>
</evidence>
<dbReference type="PANTHER" id="PTHR10890:SF27">
    <property type="entry name" value="CYSTEINE--TRNA LIGASE, MITOCHONDRIAL-RELATED"/>
    <property type="match status" value="1"/>
</dbReference>
<evidence type="ECO:0000256" key="12">
    <source>
        <dbReference type="ARBA" id="ARBA00043868"/>
    </source>
</evidence>
<name>A0A4Y2NSB9_ARAVE</name>
<dbReference type="HAMAP" id="MF_00041">
    <property type="entry name" value="Cys_tRNA_synth"/>
    <property type="match status" value="1"/>
</dbReference>
<dbReference type="AlphaFoldDB" id="A0A4Y2NSB9"/>
<dbReference type="Gene3D" id="1.20.120.640">
    <property type="entry name" value="Anticodon-binding domain of a subclass of class I aminoacyl-tRNA synthetases"/>
    <property type="match status" value="1"/>
</dbReference>
<comment type="catalytic activity">
    <reaction evidence="16">
        <text>S-sulfanyl-L-cysteine + L-cysteine = S-disulfanyl-L-cysteine + L-alanine</text>
        <dbReference type="Rhea" id="RHEA:78627"/>
        <dbReference type="ChEBI" id="CHEBI:35235"/>
        <dbReference type="ChEBI" id="CHEBI:57972"/>
        <dbReference type="ChEBI" id="CHEBI:58591"/>
        <dbReference type="ChEBI" id="CHEBI:229465"/>
    </reaction>
    <physiologicalReaction direction="left-to-right" evidence="16">
        <dbReference type="Rhea" id="RHEA:78628"/>
    </physiologicalReaction>
</comment>
<dbReference type="OrthoDB" id="438179at2759"/>
<gene>
    <name evidence="20" type="primary">CARS2</name>
    <name evidence="20" type="ORF">AVEN_24492_1</name>
</gene>
<dbReference type="NCBIfam" id="TIGR00435">
    <property type="entry name" value="cysS"/>
    <property type="match status" value="1"/>
</dbReference>
<keyword evidence="9" id="KW-0648">Protein biosynthesis</keyword>
<dbReference type="GO" id="GO:0005737">
    <property type="term" value="C:cytoplasm"/>
    <property type="evidence" value="ECO:0007669"/>
    <property type="project" value="TreeGrafter"/>
</dbReference>
<dbReference type="GO" id="GO:0006423">
    <property type="term" value="P:cysteinyl-tRNA aminoacylation"/>
    <property type="evidence" value="ECO:0007669"/>
    <property type="project" value="InterPro"/>
</dbReference>
<evidence type="ECO:0000256" key="16">
    <source>
        <dbReference type="ARBA" id="ARBA00047731"/>
    </source>
</evidence>
<dbReference type="EC" id="6.1.1.16" evidence="3"/>
<dbReference type="Pfam" id="PF01406">
    <property type="entry name" value="tRNA-synt_1e"/>
    <property type="match status" value="1"/>
</dbReference>
<evidence type="ECO:0000256" key="11">
    <source>
        <dbReference type="ARBA" id="ARBA00031499"/>
    </source>
</evidence>
<comment type="catalytic activity">
    <reaction evidence="14">
        <text>S-disulfanyl-L-cysteine + tRNA(Cys) + ATP = (S)-disulfanyl-L-cysteinyl-tRNA(Cys) + AMP + diphosphate</text>
        <dbReference type="Rhea" id="RHEA:78651"/>
        <dbReference type="Rhea" id="RHEA-COMP:9661"/>
        <dbReference type="Rhea" id="RHEA-COMP:19120"/>
        <dbReference type="ChEBI" id="CHEBI:30616"/>
        <dbReference type="ChEBI" id="CHEBI:33019"/>
        <dbReference type="ChEBI" id="CHEBI:78442"/>
        <dbReference type="ChEBI" id="CHEBI:229465"/>
        <dbReference type="ChEBI" id="CHEBI:229521"/>
        <dbReference type="ChEBI" id="CHEBI:456215"/>
    </reaction>
    <physiologicalReaction direction="left-to-right" evidence="14">
        <dbReference type="Rhea" id="RHEA:78652"/>
    </physiologicalReaction>
</comment>
<comment type="cofactor">
    <cofactor evidence="1">
        <name>Zn(2+)</name>
        <dbReference type="ChEBI" id="CHEBI:29105"/>
    </cofactor>
</comment>
<comment type="function">
    <text evidence="12">Mitochondrial cysteine-specific aminoacyl-tRNA synthetase that catalyzes the ATP-dependent ligation of cysteine to tRNA(Cys).</text>
</comment>
<evidence type="ECO:0000256" key="1">
    <source>
        <dbReference type="ARBA" id="ARBA00001947"/>
    </source>
</evidence>
<dbReference type="Proteomes" id="UP000499080">
    <property type="component" value="Unassembled WGS sequence"/>
</dbReference>
<comment type="similarity">
    <text evidence="2">Belongs to the class-I aminoacyl-tRNA synthetase family.</text>
</comment>
<reference evidence="20 21" key="1">
    <citation type="journal article" date="2019" name="Sci. Rep.">
        <title>Orb-weaving spider Araneus ventricosus genome elucidates the spidroin gene catalogue.</title>
        <authorList>
            <person name="Kono N."/>
            <person name="Nakamura H."/>
            <person name="Ohtoshi R."/>
            <person name="Moran D.A.P."/>
            <person name="Shinohara A."/>
            <person name="Yoshida Y."/>
            <person name="Fujiwara M."/>
            <person name="Mori M."/>
            <person name="Tomita M."/>
            <person name="Arakawa K."/>
        </authorList>
    </citation>
    <scope>NUCLEOTIDE SEQUENCE [LARGE SCALE GENOMIC DNA]</scope>
</reference>
<comment type="catalytic activity">
    <reaction evidence="15">
        <text>2 L-cysteine = S-sulfanyl-L-cysteine + L-alanine</text>
        <dbReference type="Rhea" id="RHEA:78543"/>
        <dbReference type="ChEBI" id="CHEBI:35235"/>
        <dbReference type="ChEBI" id="CHEBI:57972"/>
        <dbReference type="ChEBI" id="CHEBI:58591"/>
    </reaction>
    <physiologicalReaction direction="left-to-right" evidence="15">
        <dbReference type="Rhea" id="RHEA:78544"/>
    </physiologicalReaction>
</comment>
<dbReference type="GO" id="GO:0004817">
    <property type="term" value="F:cysteine-tRNA ligase activity"/>
    <property type="evidence" value="ECO:0007669"/>
    <property type="project" value="UniProtKB-EC"/>
</dbReference>
<evidence type="ECO:0000256" key="17">
    <source>
        <dbReference type="ARBA" id="ARBA00048609"/>
    </source>
</evidence>
<comment type="function">
    <text evidence="13">In addition to its role as an aminoacyl-tRNA synthetase, has also cysteine persulfide synthase activity. Produces reactive persulfide species such as cysteine persulfide (CysSSH) from substrate cysteine and mediate direct incorporation of CysSSH into proteins during translations, resulting in protein persulfides and polysulfides. CysSSHs behave as potent antioxidants and cellular protectants.</text>
</comment>
<dbReference type="InterPro" id="IPR014729">
    <property type="entry name" value="Rossmann-like_a/b/a_fold"/>
</dbReference>
<evidence type="ECO:0000256" key="2">
    <source>
        <dbReference type="ARBA" id="ARBA00005594"/>
    </source>
</evidence>
<keyword evidence="21" id="KW-1185">Reference proteome</keyword>
<proteinExistence type="inferred from homology"/>
<dbReference type="SUPFAM" id="SSF52374">
    <property type="entry name" value="Nucleotidylyl transferase"/>
    <property type="match status" value="1"/>
</dbReference>